<feature type="transmembrane region" description="Helical" evidence="1">
    <location>
        <begin position="202"/>
        <end position="222"/>
    </location>
</feature>
<keyword evidence="1" id="KW-1133">Transmembrane helix</keyword>
<reference evidence="5" key="1">
    <citation type="journal article" date="2019" name="Int. J. Syst. Evol. Microbiol.">
        <title>The Global Catalogue of Microorganisms (GCM) 10K type strain sequencing project: providing services to taxonomists for standard genome sequencing and annotation.</title>
        <authorList>
            <consortium name="The Broad Institute Genomics Platform"/>
            <consortium name="The Broad Institute Genome Sequencing Center for Infectious Disease"/>
            <person name="Wu L."/>
            <person name="Ma J."/>
        </authorList>
    </citation>
    <scope>NUCLEOTIDE SEQUENCE [LARGE SCALE GENOMIC DNA]</scope>
    <source>
        <strain evidence="5">CGMCC 4.1469</strain>
    </source>
</reference>
<feature type="transmembrane region" description="Helical" evidence="1">
    <location>
        <begin position="177"/>
        <end position="196"/>
    </location>
</feature>
<evidence type="ECO:0000313" key="4">
    <source>
        <dbReference type="EMBL" id="MFC5457267.1"/>
    </source>
</evidence>
<name>A0ABW0KXI4_9BACT</name>
<keyword evidence="4" id="KW-0012">Acyltransferase</keyword>
<dbReference type="InterPro" id="IPR043968">
    <property type="entry name" value="SGNH"/>
</dbReference>
<dbReference type="PANTHER" id="PTHR23028:SF53">
    <property type="entry name" value="ACYL_TRANSF_3 DOMAIN-CONTAINING PROTEIN"/>
    <property type="match status" value="1"/>
</dbReference>
<keyword evidence="5" id="KW-1185">Reference proteome</keyword>
<gene>
    <name evidence="4" type="ORF">ACFQDI_20530</name>
</gene>
<feature type="transmembrane region" description="Helical" evidence="1">
    <location>
        <begin position="363"/>
        <end position="382"/>
    </location>
</feature>
<evidence type="ECO:0000313" key="5">
    <source>
        <dbReference type="Proteomes" id="UP001596052"/>
    </source>
</evidence>
<evidence type="ECO:0000259" key="3">
    <source>
        <dbReference type="Pfam" id="PF19040"/>
    </source>
</evidence>
<organism evidence="4 5">
    <name type="scientific">Prosthecobacter fluviatilis</name>
    <dbReference type="NCBI Taxonomy" id="445931"/>
    <lineage>
        <taxon>Bacteria</taxon>
        <taxon>Pseudomonadati</taxon>
        <taxon>Verrucomicrobiota</taxon>
        <taxon>Verrucomicrobiia</taxon>
        <taxon>Verrucomicrobiales</taxon>
        <taxon>Verrucomicrobiaceae</taxon>
        <taxon>Prosthecobacter</taxon>
    </lineage>
</organism>
<dbReference type="Pfam" id="PF01757">
    <property type="entry name" value="Acyl_transf_3"/>
    <property type="match status" value="1"/>
</dbReference>
<feature type="transmembrane region" description="Helical" evidence="1">
    <location>
        <begin position="287"/>
        <end position="305"/>
    </location>
</feature>
<feature type="transmembrane region" description="Helical" evidence="1">
    <location>
        <begin position="108"/>
        <end position="127"/>
    </location>
</feature>
<feature type="domain" description="SGNH" evidence="3">
    <location>
        <begin position="448"/>
        <end position="660"/>
    </location>
</feature>
<feature type="transmembrane region" description="Helical" evidence="1">
    <location>
        <begin position="257"/>
        <end position="275"/>
    </location>
</feature>
<feature type="transmembrane region" description="Helical" evidence="1">
    <location>
        <begin position="43"/>
        <end position="62"/>
    </location>
</feature>
<proteinExistence type="predicted"/>
<protein>
    <submittedName>
        <fullName evidence="4">Acyltransferase family protein</fullName>
        <ecNumber evidence="4">2.3.1.-</ecNumber>
    </submittedName>
</protein>
<feature type="transmembrane region" description="Helical" evidence="1">
    <location>
        <begin position="234"/>
        <end position="251"/>
    </location>
</feature>
<comment type="caution">
    <text evidence="4">The sequence shown here is derived from an EMBL/GenBank/DDBJ whole genome shotgun (WGS) entry which is preliminary data.</text>
</comment>
<feature type="transmembrane region" description="Helical" evidence="1">
    <location>
        <begin position="325"/>
        <end position="343"/>
    </location>
</feature>
<accession>A0ABW0KXI4</accession>
<keyword evidence="4" id="KW-0808">Transferase</keyword>
<dbReference type="SUPFAM" id="SSF52266">
    <property type="entry name" value="SGNH hydrolase"/>
    <property type="match status" value="1"/>
</dbReference>
<keyword evidence="1" id="KW-0812">Transmembrane</keyword>
<feature type="domain" description="Acyltransferase 3" evidence="2">
    <location>
        <begin position="18"/>
        <end position="343"/>
    </location>
</feature>
<sequence length="664" mass="72078">MPPPLPSTELPPQHYRPDIDGLRALAVLPVILCHAGLGCPGGFVGVDVFFVISGYVITSLILREHAAGAFSLRRFWERRIRRIMPALTLVVSLVLAAGWRWYLPEDFIYMAKSVLAQTLMAANFFFWRGGIEYFEMSSDAQALLHTWSLAVEEQFYLVFPLLLTWLLRTRPTRWRRWLLGLAVVSLGLSVLATHSAPHFRAAFYLLPSRAWELLLGALLAGSGGRLSAGGPRRAVSGLAGLALIAWPVIAYTEHTRFPGLAALPPCLGAALIIASGAGGPTPVGRLLAWRPLVLIGLVSYPLYLWHWPLLALARYLHTQPAPLGVPVRLGLLLAAFGLAVLTWKCIETPLRQRRVLRSPRRLFLAAGLASALLFLLAALVYLRKGMPGRYPPRVLALSAARASRAFQEQVDLPRARAGRYIELGPYASSSSGVTPGGGGSTPAPGPGGSMPVRLLLWGDSHAKALAPALHTLCQQHRQRGLLSAYGGTAPVLGYVPPNLKSLHQDAPETARHIVAYAAAQRIPHIILAARWEVYPPTAEFKAALVSTVRTLQAGGARVYLVRDVPAPGFEVPRVVALRTLHGESLDTLGTTPAQHLRAEAPLQSTFDEIARMGATLLDPAPAFLTPHGTCRVVQGEKVLYFDTNHLTVEGAALLTPLFQPLFQE</sequence>
<dbReference type="GO" id="GO:0016746">
    <property type="term" value="F:acyltransferase activity"/>
    <property type="evidence" value="ECO:0007669"/>
    <property type="project" value="UniProtKB-KW"/>
</dbReference>
<dbReference type="Pfam" id="PF19040">
    <property type="entry name" value="SGNH"/>
    <property type="match status" value="1"/>
</dbReference>
<dbReference type="PANTHER" id="PTHR23028">
    <property type="entry name" value="ACETYLTRANSFERASE"/>
    <property type="match status" value="1"/>
</dbReference>
<dbReference type="EMBL" id="JBHSMQ010000009">
    <property type="protein sequence ID" value="MFC5457267.1"/>
    <property type="molecule type" value="Genomic_DNA"/>
</dbReference>
<evidence type="ECO:0000256" key="1">
    <source>
        <dbReference type="SAM" id="Phobius"/>
    </source>
</evidence>
<dbReference type="InterPro" id="IPR050879">
    <property type="entry name" value="Acyltransferase_3"/>
</dbReference>
<dbReference type="EC" id="2.3.1.-" evidence="4"/>
<feature type="transmembrane region" description="Helical" evidence="1">
    <location>
        <begin position="83"/>
        <end position="102"/>
    </location>
</feature>
<dbReference type="Proteomes" id="UP001596052">
    <property type="component" value="Unassembled WGS sequence"/>
</dbReference>
<keyword evidence="1" id="KW-0472">Membrane</keyword>
<evidence type="ECO:0000259" key="2">
    <source>
        <dbReference type="Pfam" id="PF01757"/>
    </source>
</evidence>
<dbReference type="InterPro" id="IPR002656">
    <property type="entry name" value="Acyl_transf_3_dom"/>
</dbReference>
<dbReference type="RefSeq" id="WP_377170379.1">
    <property type="nucleotide sequence ID" value="NZ_JBHSMQ010000009.1"/>
</dbReference>